<reference evidence="1 2" key="1">
    <citation type="submission" date="2007-10" db="EMBL/GenBank/DDBJ databases">
        <title>Complete sequence of Desulfococcus oleovorans Hxd3.</title>
        <authorList>
            <consortium name="US DOE Joint Genome Institute"/>
            <person name="Copeland A."/>
            <person name="Lucas S."/>
            <person name="Lapidus A."/>
            <person name="Barry K."/>
            <person name="Glavina del Rio T."/>
            <person name="Dalin E."/>
            <person name="Tice H."/>
            <person name="Pitluck S."/>
            <person name="Kiss H."/>
            <person name="Brettin T."/>
            <person name="Bruce D."/>
            <person name="Detter J.C."/>
            <person name="Han C."/>
            <person name="Schmutz J."/>
            <person name="Larimer F."/>
            <person name="Land M."/>
            <person name="Hauser L."/>
            <person name="Kyrpides N."/>
            <person name="Kim E."/>
            <person name="Wawrik B."/>
            <person name="Richardson P."/>
        </authorList>
    </citation>
    <scope>NUCLEOTIDE SEQUENCE [LARGE SCALE GENOMIC DNA]</scope>
    <source>
        <strain evidence="2">DSM 6200 / JCM 39069 / Hxd3</strain>
    </source>
</reference>
<proteinExistence type="predicted"/>
<organism evidence="1 2">
    <name type="scientific">Desulfosudis oleivorans (strain DSM 6200 / JCM 39069 / Hxd3)</name>
    <name type="common">Desulfococcus oleovorans</name>
    <dbReference type="NCBI Taxonomy" id="96561"/>
    <lineage>
        <taxon>Bacteria</taxon>
        <taxon>Pseudomonadati</taxon>
        <taxon>Thermodesulfobacteriota</taxon>
        <taxon>Desulfobacteria</taxon>
        <taxon>Desulfobacterales</taxon>
        <taxon>Desulfosudaceae</taxon>
        <taxon>Desulfosudis</taxon>
    </lineage>
</organism>
<gene>
    <name evidence="1" type="ordered locus">Dole_2912</name>
</gene>
<evidence type="ECO:0000313" key="2">
    <source>
        <dbReference type="Proteomes" id="UP000008561"/>
    </source>
</evidence>
<dbReference type="AlphaFoldDB" id="A8ZYJ0"/>
<evidence type="ECO:0000313" key="1">
    <source>
        <dbReference type="EMBL" id="ABW68715.1"/>
    </source>
</evidence>
<sequence>MIFVRFIFFFEKKETTTKAVLIKKLFKGGNLMFNDHYDTNESKAPYCIHKSPISDIFFDDHFLSEEQIYDNTAREFMFEQLLIEWEESLADLEVLQKHYESLIYE</sequence>
<dbReference type="Proteomes" id="UP000008561">
    <property type="component" value="Chromosome"/>
</dbReference>
<keyword evidence="2" id="KW-1185">Reference proteome</keyword>
<name>A8ZYJ0_DESOH</name>
<dbReference type="HOGENOM" id="CLU_2232245_0_0_7"/>
<dbReference type="EMBL" id="CP000859">
    <property type="protein sequence ID" value="ABW68715.1"/>
    <property type="molecule type" value="Genomic_DNA"/>
</dbReference>
<dbReference type="KEGG" id="dol:Dole_2912"/>
<protein>
    <submittedName>
        <fullName evidence="1">Uncharacterized protein</fullName>
    </submittedName>
</protein>
<accession>A8ZYJ0</accession>